<keyword evidence="2" id="KW-1185">Reference proteome</keyword>
<comment type="caution">
    <text evidence="1">The sequence shown here is derived from an EMBL/GenBank/DDBJ whole genome shotgun (WGS) entry which is preliminary data.</text>
</comment>
<sequence length="441" mass="48851">MFKKLIVLIMAAILLITGCQAVNGVDLNKMVLNSAQIKSSQSKTTLSLDLKYSKTKVDKETLKVLNLLNHMKLEVETKMQDSNTVSLAGNIILYKKGKIPVRLYMDKKQMVILLDNAKKPIRIPVDSSSSSDQQLIKDVQTKLLAPVVRNLPNPFPAHLKVTPNTTFKVHGATVKGHHVQAQVYANELPKLLETFLTNLSKDEKAIADIVNAVNEINKATGDNTKMTKDEFKAGIEQFKQMLPELKNDPAYKSLLTSKNNLKTDIFLDKNYFERKSSTTLNINSIPDGQGLTGVTLKINNETWNINKKVTASKIKRYSNYLNENATPEQFLATLDKKKSVLYSAMTSMMYQPSKALNKSQVSVTNNKGKKADIITVKSIKNNSILKGDVIKVYSNGGNLLTVIEAKSKTAVLTVKQLGKNSGKVYVTIQHAKKAESAKVAI</sequence>
<accession>A0ABU6NDT3</accession>
<feature type="non-terminal residue" evidence="1">
    <location>
        <position position="441"/>
    </location>
</feature>
<evidence type="ECO:0000313" key="1">
    <source>
        <dbReference type="EMBL" id="MED3563512.1"/>
    </source>
</evidence>
<protein>
    <recommendedName>
        <fullName evidence="3">Lipoprotein</fullName>
    </recommendedName>
</protein>
<reference evidence="1 2" key="1">
    <citation type="submission" date="2023-03" db="EMBL/GenBank/DDBJ databases">
        <title>Bacillus Genome Sequencing.</title>
        <authorList>
            <person name="Dunlap C."/>
        </authorList>
    </citation>
    <scope>NUCLEOTIDE SEQUENCE [LARGE SCALE GENOMIC DNA]</scope>
    <source>
        <strain evidence="1 2">B-14544</strain>
    </source>
</reference>
<evidence type="ECO:0008006" key="3">
    <source>
        <dbReference type="Google" id="ProtNLM"/>
    </source>
</evidence>
<organism evidence="1 2">
    <name type="scientific">Bacillus xiapuensis</name>
    <dbReference type="NCBI Taxonomy" id="2014075"/>
    <lineage>
        <taxon>Bacteria</taxon>
        <taxon>Bacillati</taxon>
        <taxon>Bacillota</taxon>
        <taxon>Bacilli</taxon>
        <taxon>Bacillales</taxon>
        <taxon>Bacillaceae</taxon>
        <taxon>Bacillus</taxon>
    </lineage>
</organism>
<proteinExistence type="predicted"/>
<name>A0ABU6NDT3_9BACI</name>
<gene>
    <name evidence="1" type="ORF">P4447_13820</name>
</gene>
<dbReference type="RefSeq" id="WP_327968570.1">
    <property type="nucleotide sequence ID" value="NZ_JARMQG010000184.1"/>
</dbReference>
<evidence type="ECO:0000313" key="2">
    <source>
        <dbReference type="Proteomes" id="UP001330749"/>
    </source>
</evidence>
<dbReference type="PROSITE" id="PS51257">
    <property type="entry name" value="PROKAR_LIPOPROTEIN"/>
    <property type="match status" value="1"/>
</dbReference>
<dbReference type="Proteomes" id="UP001330749">
    <property type="component" value="Unassembled WGS sequence"/>
</dbReference>
<dbReference type="EMBL" id="JARMQG010000184">
    <property type="protein sequence ID" value="MED3563512.1"/>
    <property type="molecule type" value="Genomic_DNA"/>
</dbReference>